<dbReference type="EMBL" id="BMZH01000002">
    <property type="protein sequence ID" value="GHA85356.1"/>
    <property type="molecule type" value="Genomic_DNA"/>
</dbReference>
<reference evidence="8" key="1">
    <citation type="journal article" date="2014" name="Int. J. Syst. Evol. Microbiol.">
        <title>Complete genome sequence of Corynebacterium casei LMG S-19264T (=DSM 44701T), isolated from a smear-ripened cheese.</title>
        <authorList>
            <consortium name="US DOE Joint Genome Institute (JGI-PGF)"/>
            <person name="Walter F."/>
            <person name="Albersmeier A."/>
            <person name="Kalinowski J."/>
            <person name="Ruckert C."/>
        </authorList>
    </citation>
    <scope>NUCLEOTIDE SEQUENCE</scope>
    <source>
        <strain evidence="8">KCTC 32513</strain>
    </source>
</reference>
<dbReference type="Proteomes" id="UP000634004">
    <property type="component" value="Unassembled WGS sequence"/>
</dbReference>
<dbReference type="GO" id="GO:0046872">
    <property type="term" value="F:metal ion binding"/>
    <property type="evidence" value="ECO:0007669"/>
    <property type="project" value="UniProtKB-KW"/>
</dbReference>
<evidence type="ECO:0000256" key="3">
    <source>
        <dbReference type="ARBA" id="ARBA00022801"/>
    </source>
</evidence>
<name>A0A8J3CQ36_9PROT</name>
<organism evidence="8 9">
    <name type="scientific">Algimonas arctica</name>
    <dbReference type="NCBI Taxonomy" id="1479486"/>
    <lineage>
        <taxon>Bacteria</taxon>
        <taxon>Pseudomonadati</taxon>
        <taxon>Pseudomonadota</taxon>
        <taxon>Alphaproteobacteria</taxon>
        <taxon>Maricaulales</taxon>
        <taxon>Robiginitomaculaceae</taxon>
        <taxon>Algimonas</taxon>
    </lineage>
</organism>
<evidence type="ECO:0000259" key="7">
    <source>
        <dbReference type="Pfam" id="PF01435"/>
    </source>
</evidence>
<accession>A0A8J3CQ36</accession>
<dbReference type="GO" id="GO:0004222">
    <property type="term" value="F:metalloendopeptidase activity"/>
    <property type="evidence" value="ECO:0007669"/>
    <property type="project" value="InterPro"/>
</dbReference>
<proteinExistence type="inferred from homology"/>
<evidence type="ECO:0000256" key="2">
    <source>
        <dbReference type="ARBA" id="ARBA00022723"/>
    </source>
</evidence>
<dbReference type="GO" id="GO:0051603">
    <property type="term" value="P:proteolysis involved in protein catabolic process"/>
    <property type="evidence" value="ECO:0007669"/>
    <property type="project" value="TreeGrafter"/>
</dbReference>
<comment type="cofactor">
    <cofactor evidence="6">
        <name>Zn(2+)</name>
        <dbReference type="ChEBI" id="CHEBI:29105"/>
    </cofactor>
    <text evidence="6">Binds 1 zinc ion per subunit.</text>
</comment>
<reference evidence="8" key="2">
    <citation type="submission" date="2020-09" db="EMBL/GenBank/DDBJ databases">
        <authorList>
            <person name="Sun Q."/>
            <person name="Kim S."/>
        </authorList>
    </citation>
    <scope>NUCLEOTIDE SEQUENCE</scope>
    <source>
        <strain evidence="8">KCTC 32513</strain>
    </source>
</reference>
<feature type="domain" description="Peptidase M48" evidence="7">
    <location>
        <begin position="96"/>
        <end position="128"/>
    </location>
</feature>
<dbReference type="AlphaFoldDB" id="A0A8J3CQ36"/>
<evidence type="ECO:0000256" key="1">
    <source>
        <dbReference type="ARBA" id="ARBA00022670"/>
    </source>
</evidence>
<keyword evidence="9" id="KW-1185">Reference proteome</keyword>
<dbReference type="PANTHER" id="PTHR22726">
    <property type="entry name" value="METALLOENDOPEPTIDASE OMA1"/>
    <property type="match status" value="1"/>
</dbReference>
<evidence type="ECO:0000313" key="9">
    <source>
        <dbReference type="Proteomes" id="UP000634004"/>
    </source>
</evidence>
<dbReference type="InterPro" id="IPR051156">
    <property type="entry name" value="Mito/Outer_Membr_Metalloprot"/>
</dbReference>
<comment type="caution">
    <text evidence="8">The sequence shown here is derived from an EMBL/GenBank/DDBJ whole genome shotgun (WGS) entry which is preliminary data.</text>
</comment>
<keyword evidence="1 6" id="KW-0645">Protease</keyword>
<dbReference type="InterPro" id="IPR001915">
    <property type="entry name" value="Peptidase_M48"/>
</dbReference>
<protein>
    <recommendedName>
        <fullName evidence="7">Peptidase M48 domain-containing protein</fullName>
    </recommendedName>
</protein>
<feature type="domain" description="Peptidase M48" evidence="7">
    <location>
        <begin position="144"/>
        <end position="203"/>
    </location>
</feature>
<evidence type="ECO:0000256" key="4">
    <source>
        <dbReference type="ARBA" id="ARBA00022833"/>
    </source>
</evidence>
<keyword evidence="5 6" id="KW-0482">Metalloprotease</keyword>
<gene>
    <name evidence="8" type="ORF">GCM10009069_05620</name>
</gene>
<dbReference type="PANTHER" id="PTHR22726:SF1">
    <property type="entry name" value="METALLOENDOPEPTIDASE OMA1, MITOCHONDRIAL"/>
    <property type="match status" value="1"/>
</dbReference>
<keyword evidence="3 6" id="KW-0378">Hydrolase</keyword>
<comment type="similarity">
    <text evidence="6">Belongs to the peptidase M48 family.</text>
</comment>
<evidence type="ECO:0000256" key="6">
    <source>
        <dbReference type="RuleBase" id="RU003983"/>
    </source>
</evidence>
<sequence length="233" mass="26270">MLAIFPKLGPEPQIWRIEDPDLAKLLQAGDKIIGSNGRALAHTDIDLQIQLALGRLTVARVDEEFTIPYDIPLECYRPIHVTDERQRVARTRVDGIEISHGLIEFTRNEHELAFVMAHELSHMILGHPQMIAEGQANGSINRRKRRIMELDADSAAAIILARSGFDPAASYQFISRLTTLHEISFMSLSNHPSRKSRLRNLDGTLEAIVRLKALNKIETTSPRGFVNRTHSTR</sequence>
<evidence type="ECO:0000256" key="5">
    <source>
        <dbReference type="ARBA" id="ARBA00023049"/>
    </source>
</evidence>
<keyword evidence="2" id="KW-0479">Metal-binding</keyword>
<keyword evidence="4 6" id="KW-0862">Zinc</keyword>
<dbReference type="GO" id="GO:0016020">
    <property type="term" value="C:membrane"/>
    <property type="evidence" value="ECO:0007669"/>
    <property type="project" value="TreeGrafter"/>
</dbReference>
<dbReference type="Pfam" id="PF01435">
    <property type="entry name" value="Peptidase_M48"/>
    <property type="match status" value="2"/>
</dbReference>
<evidence type="ECO:0000313" key="8">
    <source>
        <dbReference type="EMBL" id="GHA85356.1"/>
    </source>
</evidence>